<dbReference type="SUPFAM" id="SSF56672">
    <property type="entry name" value="DNA/RNA polymerases"/>
    <property type="match status" value="1"/>
</dbReference>
<name>A0ABS2GZZ6_9LACO</name>
<evidence type="ECO:0000313" key="3">
    <source>
        <dbReference type="Proteomes" id="UP000785625"/>
    </source>
</evidence>
<comment type="caution">
    <text evidence="2">The sequence shown here is derived from an EMBL/GenBank/DDBJ whole genome shotgun (WGS) entry which is preliminary data.</text>
</comment>
<protein>
    <recommendedName>
        <fullName evidence="4">DNA-directed DNA polymerase</fullName>
    </recommendedName>
</protein>
<dbReference type="RefSeq" id="WP_204785075.1">
    <property type="nucleotide sequence ID" value="NZ_JACJKU010000036.1"/>
</dbReference>
<evidence type="ECO:0000256" key="1">
    <source>
        <dbReference type="SAM" id="MobiDB-lite"/>
    </source>
</evidence>
<dbReference type="Proteomes" id="UP000785625">
    <property type="component" value="Unassembled WGS sequence"/>
</dbReference>
<feature type="region of interest" description="Disordered" evidence="1">
    <location>
        <begin position="1"/>
        <end position="23"/>
    </location>
</feature>
<keyword evidence="3" id="KW-1185">Reference proteome</keyword>
<dbReference type="EMBL" id="JACJKU010000036">
    <property type="protein sequence ID" value="MBM6940769.1"/>
    <property type="molecule type" value="Genomic_DNA"/>
</dbReference>
<evidence type="ECO:0008006" key="4">
    <source>
        <dbReference type="Google" id="ProtNLM"/>
    </source>
</evidence>
<organism evidence="2 3">
    <name type="scientific">Limosilactobacillus coleohominis</name>
    <dbReference type="NCBI Taxonomy" id="181675"/>
    <lineage>
        <taxon>Bacteria</taxon>
        <taxon>Bacillati</taxon>
        <taxon>Bacillota</taxon>
        <taxon>Bacilli</taxon>
        <taxon>Lactobacillales</taxon>
        <taxon>Lactobacillaceae</taxon>
        <taxon>Limosilactobacillus</taxon>
    </lineage>
</organism>
<reference evidence="2 3" key="1">
    <citation type="journal article" date="2021" name="Sci. Rep.">
        <title>The distribution of antibiotic resistance genes in chicken gut microbiota commensals.</title>
        <authorList>
            <person name="Juricova H."/>
            <person name="Matiasovicova J."/>
            <person name="Kubasova T."/>
            <person name="Cejkova D."/>
            <person name="Rychlik I."/>
        </authorList>
    </citation>
    <scope>NUCLEOTIDE SEQUENCE [LARGE SCALE GENOMIC DNA]</scope>
    <source>
        <strain evidence="2 3">An574</strain>
    </source>
</reference>
<proteinExistence type="predicted"/>
<gene>
    <name evidence="2" type="ORF">H5975_04610</name>
</gene>
<evidence type="ECO:0000313" key="2">
    <source>
        <dbReference type="EMBL" id="MBM6940769.1"/>
    </source>
</evidence>
<accession>A0ABS2GZZ6</accession>
<sequence length="1137" mass="129541">MSKGNSKRIKRPMVSMSSTGKVSGGPVKMKFTQGSFNNTQKFTNHQLTEQQYQRVINLQQSDLIQSQDNFDFLKPIIHSFSDCVDAWLDTLSSVEDNAQMHTLLNDIIQDWITPHHLDNVKFLNLIYLFEVAYQVGNSQSLKSNSTASTWQEWWERYGLIKKQNGQAKQLVLKDSKPEDVNTLYWLAGLQNQLAQKIMSNSCRVKLRDMNQCLQNIDLTPILETDIDQTYGVAPVCPSPSPASLVRQSPVDFKAGMKYLLLFWKKCLNGLGERGIDNKTVHFITLPISEGTIKTDTFYVALDCEYVSHDLKNSAKNSKVRDTDDVLSFQLYAVNAKGTRRNGLVVHNTSHQHFVQSELISAIQRVIEPLRFANVKDPSSRHAIVHLVGYYSGVDISCFNGWERFWNNTNTIVLKKNAPFTRGYVNKKLNDDSSISIDLIDLMNDAPVGGLKVVGEMVGIPKINTEKFDKADGLPVGFYKSHMDIFREKRPSDFNEYAMNDSIITLEYALFLKKTLGRIPKTLGSYAASEVSKQRQDYPNQFLADPAYPLREYVESKGSERVRPGQADLYEEACKAMFGGHNVAYISGYGHGRILDFDLTSAYNVGGHLLPIIDYSDDNYPVIKPSKLPKFMKRAQFNSEVSNSFRMKDCDFAPIGTQMEQTSVFLVGIGLFQIDYPDDIQMIVTPSHSTTGAPIYVKHYVDWCTLLDAYTAWKHGASVHVVRLRIPKQNQDGLNVFGDFQNKEIKLRNAAKAKMQHSNPGSQQFAQADGEQLLHKLTANTTFGKTLQGTGNRRSRNFDTYLMSETPKSPITDPLIGDNYTSFTRYLVCILYDASNHCDTPALQLNITTDGLSLSVNQNADDKKFIQQMTEYFNSKMEPFYFDRLHLAGKQRGFELKANSIDDWFNLRTRVNGSRTYSRTGKGIFATASMMGQKSYDLFDDVKKNVLFIKNPSWRISNLSEMKFRLQNHYGSQEQFEQITNVSLSYDFAYKPVELIQKNNCCYFTTEPYSNREEHDTAKDIGGQLAKMVPMRCNSENFNLFLRTMNEHPTIKRSLTTLKDRGKHLDEYRQYCHRHYVYSLALGILQGNLNAEINRFCSMYRTAIPSLKKAIRRVKAGQSKVNLVAGWYYQEAIKNGRF</sequence>
<feature type="compositionally biased region" description="Basic residues" evidence="1">
    <location>
        <begin position="1"/>
        <end position="11"/>
    </location>
</feature>
<dbReference type="InterPro" id="IPR043502">
    <property type="entry name" value="DNA/RNA_pol_sf"/>
</dbReference>